<proteinExistence type="inferred from homology"/>
<dbReference type="PANTHER" id="PTHR41533">
    <property type="entry name" value="L,D-TRANSPEPTIDASE HI_1667-RELATED"/>
    <property type="match status" value="1"/>
</dbReference>
<dbReference type="InterPro" id="IPR038063">
    <property type="entry name" value="Transpep_catalytic_dom"/>
</dbReference>
<dbReference type="GO" id="GO:0016740">
    <property type="term" value="F:transferase activity"/>
    <property type="evidence" value="ECO:0007669"/>
    <property type="project" value="UniProtKB-KW"/>
</dbReference>
<dbReference type="GO" id="GO:0008360">
    <property type="term" value="P:regulation of cell shape"/>
    <property type="evidence" value="ECO:0007669"/>
    <property type="project" value="UniProtKB-UniRule"/>
</dbReference>
<dbReference type="Gene3D" id="1.10.101.10">
    <property type="entry name" value="PGBD-like superfamily/PGBD"/>
    <property type="match status" value="1"/>
</dbReference>
<accession>A0A3E1NPW7</accession>
<dbReference type="UniPathway" id="UPA00219"/>
<dbReference type="Proteomes" id="UP000261284">
    <property type="component" value="Unassembled WGS sequence"/>
</dbReference>
<dbReference type="RefSeq" id="WP_116845732.1">
    <property type="nucleotide sequence ID" value="NZ_QTJU01000001.1"/>
</dbReference>
<organism evidence="9 10">
    <name type="scientific">Deminuibacter soli</name>
    <dbReference type="NCBI Taxonomy" id="2291815"/>
    <lineage>
        <taxon>Bacteria</taxon>
        <taxon>Pseudomonadati</taxon>
        <taxon>Bacteroidota</taxon>
        <taxon>Chitinophagia</taxon>
        <taxon>Chitinophagales</taxon>
        <taxon>Chitinophagaceae</taxon>
        <taxon>Deminuibacter</taxon>
    </lineage>
</organism>
<dbReference type="EMBL" id="QTJU01000001">
    <property type="protein sequence ID" value="RFM29976.1"/>
    <property type="molecule type" value="Genomic_DNA"/>
</dbReference>
<dbReference type="PROSITE" id="PS51257">
    <property type="entry name" value="PROKAR_LIPOPROTEIN"/>
    <property type="match status" value="1"/>
</dbReference>
<dbReference type="GO" id="GO:0009252">
    <property type="term" value="P:peptidoglycan biosynthetic process"/>
    <property type="evidence" value="ECO:0007669"/>
    <property type="project" value="UniProtKB-UniPathway"/>
</dbReference>
<keyword evidence="4 7" id="KW-0133">Cell shape</keyword>
<dbReference type="Gene3D" id="2.40.440.10">
    <property type="entry name" value="L,D-transpeptidase catalytic domain-like"/>
    <property type="match status" value="1"/>
</dbReference>
<name>A0A3E1NPW7_9BACT</name>
<evidence type="ECO:0000313" key="10">
    <source>
        <dbReference type="Proteomes" id="UP000261284"/>
    </source>
</evidence>
<keyword evidence="10" id="KW-1185">Reference proteome</keyword>
<feature type="active site" description="Nucleophile" evidence="7">
    <location>
        <position position="449"/>
    </location>
</feature>
<protein>
    <recommendedName>
        <fullName evidence="8">L,D-TPase catalytic domain-containing protein</fullName>
    </recommendedName>
</protein>
<dbReference type="CDD" id="cd16913">
    <property type="entry name" value="YkuD_like"/>
    <property type="match status" value="1"/>
</dbReference>
<dbReference type="InterPro" id="IPR002477">
    <property type="entry name" value="Peptidoglycan-bd-like"/>
</dbReference>
<evidence type="ECO:0000256" key="1">
    <source>
        <dbReference type="ARBA" id="ARBA00004752"/>
    </source>
</evidence>
<dbReference type="InterPro" id="IPR036366">
    <property type="entry name" value="PGBDSf"/>
</dbReference>
<dbReference type="AlphaFoldDB" id="A0A3E1NPW7"/>
<dbReference type="Pfam" id="PF03734">
    <property type="entry name" value="YkuD"/>
    <property type="match status" value="1"/>
</dbReference>
<comment type="pathway">
    <text evidence="1 7">Cell wall biogenesis; peptidoglycan biosynthesis.</text>
</comment>
<dbReference type="InterPro" id="IPR005490">
    <property type="entry name" value="LD_TPept_cat_dom"/>
</dbReference>
<comment type="caution">
    <text evidence="9">The sequence shown here is derived from an EMBL/GenBank/DDBJ whole genome shotgun (WGS) entry which is preliminary data.</text>
</comment>
<dbReference type="SUPFAM" id="SSF141523">
    <property type="entry name" value="L,D-transpeptidase catalytic domain-like"/>
    <property type="match status" value="1"/>
</dbReference>
<comment type="similarity">
    <text evidence="2">Belongs to the YkuD family.</text>
</comment>
<evidence type="ECO:0000256" key="4">
    <source>
        <dbReference type="ARBA" id="ARBA00022960"/>
    </source>
</evidence>
<dbReference type="PANTHER" id="PTHR41533:SF2">
    <property type="entry name" value="BLR7131 PROTEIN"/>
    <property type="match status" value="1"/>
</dbReference>
<evidence type="ECO:0000256" key="2">
    <source>
        <dbReference type="ARBA" id="ARBA00005992"/>
    </source>
</evidence>
<evidence type="ECO:0000256" key="5">
    <source>
        <dbReference type="ARBA" id="ARBA00022984"/>
    </source>
</evidence>
<evidence type="ECO:0000256" key="6">
    <source>
        <dbReference type="ARBA" id="ARBA00023316"/>
    </source>
</evidence>
<dbReference type="InterPro" id="IPR052905">
    <property type="entry name" value="LD-transpeptidase_YkuD-like"/>
</dbReference>
<dbReference type="GO" id="GO:0071555">
    <property type="term" value="P:cell wall organization"/>
    <property type="evidence" value="ECO:0007669"/>
    <property type="project" value="UniProtKB-UniRule"/>
</dbReference>
<evidence type="ECO:0000313" key="9">
    <source>
        <dbReference type="EMBL" id="RFM29976.1"/>
    </source>
</evidence>
<dbReference type="Pfam" id="PF01471">
    <property type="entry name" value="PG_binding_1"/>
    <property type="match status" value="1"/>
</dbReference>
<feature type="domain" description="L,D-TPase catalytic" evidence="8">
    <location>
        <begin position="315"/>
        <end position="475"/>
    </location>
</feature>
<dbReference type="OrthoDB" id="9778545at2"/>
<dbReference type="PROSITE" id="PS52029">
    <property type="entry name" value="LD_TPASE"/>
    <property type="match status" value="1"/>
</dbReference>
<evidence type="ECO:0000259" key="8">
    <source>
        <dbReference type="PROSITE" id="PS52029"/>
    </source>
</evidence>
<feature type="active site" description="Proton donor/acceptor" evidence="7">
    <location>
        <position position="430"/>
    </location>
</feature>
<keyword evidence="6 7" id="KW-0961">Cell wall biogenesis/degradation</keyword>
<dbReference type="Pfam" id="PF20142">
    <property type="entry name" value="Scaffold"/>
    <property type="match status" value="1"/>
</dbReference>
<evidence type="ECO:0000256" key="3">
    <source>
        <dbReference type="ARBA" id="ARBA00022679"/>
    </source>
</evidence>
<keyword evidence="3" id="KW-0808">Transferase</keyword>
<reference evidence="9 10" key="1">
    <citation type="submission" date="2018-08" db="EMBL/GenBank/DDBJ databases">
        <title>Chitinophagaceae sp. K23C18032701, a novel bacterium isolated from forest soil.</title>
        <authorList>
            <person name="Wang C."/>
        </authorList>
    </citation>
    <scope>NUCLEOTIDE SEQUENCE [LARGE SCALE GENOMIC DNA]</scope>
    <source>
        <strain evidence="9 10">K23C18032701</strain>
    </source>
</reference>
<evidence type="ECO:0000256" key="7">
    <source>
        <dbReference type="PROSITE-ProRule" id="PRU01373"/>
    </source>
</evidence>
<keyword evidence="5 7" id="KW-0573">Peptidoglycan synthesis</keyword>
<sequence>MKNMILRIALPVLLLAGCHNKQKQPVADEKEQLLPRNLAITPQNAYSDLFLDSAAIEQFIAQQHVSDTIANGIRNFYNVRNLQFAWFASDGLTEQAYGFRSLYKVVTDSSAKKLDDRVDELMQSDTLSVSAGNASFVKTELLLTRRFVQFVHDQYNTSAASVVQQFIPLQKQDVLKMADSILQSKEKNDVAVNDTYSAVKKELEKYVAIAHKGGWNTIPAVPKKLVKGTHATVVTLIKKRLIATGELAGNDTSDVFSDTLVNAVKSFQQTHGHTPDGIVSNALLQEMNLPVLSRIQQLLINMHRMRWVPATPKDRLILVNIPEFKLHVWEGNKKAFDMNVVVGKDAHGTTMFSGNLNEIVFSPYWNLPPSIIRNEVLPSMEKNKHYLEEKHMEITGEQNGLPVIRQLPGEQNALGKVKFLFPNSFNIYFHDTNEKDLFKKDFRAYSHGCIRLEDPVKMAQYLLQDMPKWTPQRIDSAMNSGKEKFVELKKPVPVLISYYTAWMDENNTLQFRADIYGHDAKLAARMFTTPLAKDSTLAEK</sequence>
<gene>
    <name evidence="9" type="ORF">DXN05_03105</name>
</gene>
<dbReference type="GO" id="GO:0004180">
    <property type="term" value="F:carboxypeptidase activity"/>
    <property type="evidence" value="ECO:0007669"/>
    <property type="project" value="UniProtKB-ARBA"/>
</dbReference>
<dbReference type="SUPFAM" id="SSF47090">
    <property type="entry name" value="PGBD-like"/>
    <property type="match status" value="1"/>
</dbReference>
<dbReference type="InterPro" id="IPR045380">
    <property type="entry name" value="LD_TPept_scaffold_dom"/>
</dbReference>
<dbReference type="InterPro" id="IPR036365">
    <property type="entry name" value="PGBD-like_sf"/>
</dbReference>